<sequence length="78" mass="8765">MVGDCAGVDQFTEYMRHCKKALGYIFDSSNPLRYYTATLSDVQQIFNELKMQKASEQDGARAKQAEEVNKAKGNKPSL</sequence>
<reference evidence="2 3" key="1">
    <citation type="journal article" date="2004" name="Appl. Environ. Microbiol.">
        <title>Mineralization of individual congeners of linear alkylbenzenesulfonate by defined pairs of heterotrophic bacteria.</title>
        <authorList>
            <person name="Schleheck D."/>
            <person name="Knepper T.P."/>
            <person name="Fischer K."/>
            <person name="Cook A.M."/>
        </authorList>
    </citation>
    <scope>NUCLEOTIDE SEQUENCE [LARGE SCALE GENOMIC DNA]</scope>
    <source>
        <strain evidence="3">DSM 14576 / KF-1</strain>
    </source>
</reference>
<gene>
    <name evidence="2" type="ORF">CtesDRAFT_PD2106</name>
</gene>
<feature type="region of interest" description="Disordered" evidence="1">
    <location>
        <begin position="56"/>
        <end position="78"/>
    </location>
</feature>
<evidence type="ECO:0000313" key="2">
    <source>
        <dbReference type="EMBL" id="EED67160.1"/>
    </source>
</evidence>
<feature type="compositionally biased region" description="Basic and acidic residues" evidence="1">
    <location>
        <begin position="56"/>
        <end position="70"/>
    </location>
</feature>
<evidence type="ECO:0000313" key="3">
    <source>
        <dbReference type="Proteomes" id="UP000003039"/>
    </source>
</evidence>
<dbReference type="EMBL" id="AAUJ02000001">
    <property type="protein sequence ID" value="EED67160.1"/>
    <property type="molecule type" value="Genomic_DNA"/>
</dbReference>
<evidence type="ECO:0000256" key="1">
    <source>
        <dbReference type="SAM" id="MobiDB-lite"/>
    </source>
</evidence>
<protein>
    <submittedName>
        <fullName evidence="2">Uncharacterized protein</fullName>
    </submittedName>
</protein>
<dbReference type="AlphaFoldDB" id="B7WRH5"/>
<name>B7WRH5_COMTK</name>
<proteinExistence type="predicted"/>
<dbReference type="Proteomes" id="UP000003039">
    <property type="component" value="Unassembled WGS sequence"/>
</dbReference>
<comment type="caution">
    <text evidence="2">The sequence shown here is derived from an EMBL/GenBank/DDBJ whole genome shotgun (WGS) entry which is preliminary data.</text>
</comment>
<organism evidence="2 3">
    <name type="scientific">Comamonas testosteroni (strain DSM 14576 / KF-1)</name>
    <name type="common">Pseudomonas testosteroni</name>
    <dbReference type="NCBI Taxonomy" id="399795"/>
    <lineage>
        <taxon>Bacteria</taxon>
        <taxon>Pseudomonadati</taxon>
        <taxon>Pseudomonadota</taxon>
        <taxon>Betaproteobacteria</taxon>
        <taxon>Burkholderiales</taxon>
        <taxon>Comamonadaceae</taxon>
        <taxon>Comamonas</taxon>
    </lineage>
</organism>
<accession>B7WRH5</accession>